<dbReference type="RefSeq" id="WP_311190488.1">
    <property type="nucleotide sequence ID" value="NZ_CP115541.1"/>
</dbReference>
<dbReference type="Proteomes" id="UP001302072">
    <property type="component" value="Chromosome"/>
</dbReference>
<gene>
    <name evidence="1" type="ORF">PDM29_12770</name>
</gene>
<proteinExistence type="predicted"/>
<reference evidence="1 2" key="1">
    <citation type="submission" date="2022-12" db="EMBL/GenBank/DDBJ databases">
        <title>Two new species, Stenotrophomonas aracearum and Stenotrophomonas oahuensis, isolated from Anthurium (Araceae family) in Hawaii.</title>
        <authorList>
            <person name="Chunag S.C."/>
            <person name="Dobhal S."/>
            <person name="Alvarez A."/>
            <person name="Arif M."/>
        </authorList>
    </citation>
    <scope>NUCLEOTIDE SEQUENCE [LARGE SCALE GENOMIC DNA]</scope>
    <source>
        <strain evidence="1 2">A5586</strain>
    </source>
</reference>
<organism evidence="1 2">
    <name type="scientific">Stenotrophomonas oahuensis</name>
    <dbReference type="NCBI Taxonomy" id="3003271"/>
    <lineage>
        <taxon>Bacteria</taxon>
        <taxon>Pseudomonadati</taxon>
        <taxon>Pseudomonadota</taxon>
        <taxon>Gammaproteobacteria</taxon>
        <taxon>Lysobacterales</taxon>
        <taxon>Lysobacteraceae</taxon>
        <taxon>Stenotrophomonas</taxon>
    </lineage>
</organism>
<evidence type="ECO:0000313" key="1">
    <source>
        <dbReference type="EMBL" id="WNH51237.1"/>
    </source>
</evidence>
<sequence length="211" mass="23509">MTSGTTIADVRVDESPARRRAELASTWPTAAEVSIRLGSTTENASHLATRLRRDGKLLGVYLPLPSPSYRYPTWQFDEGGLPVRLIPEILAVLREKGPFKIASQCRSSGWAEVEWFRSRHALLNGERPADVLATDPGAVLRAAQIEFGEDGDGIPCLRTQHRRSMAPPIASPSTRKRTRGKELQEAVIEELYYQTPIRTKDDCNARIKNTD</sequence>
<accession>A0ABY9YK20</accession>
<keyword evidence="2" id="KW-1185">Reference proteome</keyword>
<protein>
    <submittedName>
        <fullName evidence="1">DUF2384 domain-containing protein</fullName>
    </submittedName>
</protein>
<name>A0ABY9YK20_9GAMM</name>
<evidence type="ECO:0000313" key="2">
    <source>
        <dbReference type="Proteomes" id="UP001302072"/>
    </source>
</evidence>
<dbReference type="EMBL" id="CP115541">
    <property type="protein sequence ID" value="WNH51237.1"/>
    <property type="molecule type" value="Genomic_DNA"/>
</dbReference>